<name>A0A1G2A6U5_9BACT</name>
<dbReference type="Gene3D" id="3.90.1640.10">
    <property type="entry name" value="inorganic pyrophosphatase (n-terminal core)"/>
    <property type="match status" value="1"/>
</dbReference>
<comment type="caution">
    <text evidence="3">The sequence shown here is derived from an EMBL/GenBank/DDBJ whole genome shotgun (WGS) entry which is preliminary data.</text>
</comment>
<dbReference type="PANTHER" id="PTHR47618:SF1">
    <property type="entry name" value="BIFUNCTIONAL OLIGORIBONUCLEASE AND PAP PHOSPHATASE NRNA"/>
    <property type="match status" value="1"/>
</dbReference>
<organism evidence="3 4">
    <name type="scientific">Candidatus Jacksonbacteria bacterium RIFCSPLOWO2_02_FULL_44_20</name>
    <dbReference type="NCBI Taxonomy" id="1798460"/>
    <lineage>
        <taxon>Bacteria</taxon>
        <taxon>Candidatus Jacksoniibacteriota</taxon>
    </lineage>
</organism>
<evidence type="ECO:0000259" key="1">
    <source>
        <dbReference type="Pfam" id="PF01368"/>
    </source>
</evidence>
<evidence type="ECO:0000313" key="3">
    <source>
        <dbReference type="EMBL" id="OGY72395.1"/>
    </source>
</evidence>
<dbReference type="InterPro" id="IPR001667">
    <property type="entry name" value="DDH_dom"/>
</dbReference>
<evidence type="ECO:0008006" key="5">
    <source>
        <dbReference type="Google" id="ProtNLM"/>
    </source>
</evidence>
<evidence type="ECO:0000313" key="4">
    <source>
        <dbReference type="Proteomes" id="UP000178315"/>
    </source>
</evidence>
<gene>
    <name evidence="3" type="ORF">A3H61_03695</name>
</gene>
<dbReference type="SUPFAM" id="SSF64182">
    <property type="entry name" value="DHH phosphoesterases"/>
    <property type="match status" value="1"/>
</dbReference>
<dbReference type="InterPro" id="IPR051319">
    <property type="entry name" value="Oligoribo/pAp-PDE_c-di-AMP_PDE"/>
</dbReference>
<feature type="domain" description="DHHA1" evidence="2">
    <location>
        <begin position="228"/>
        <end position="306"/>
    </location>
</feature>
<dbReference type="Gene3D" id="3.10.310.30">
    <property type="match status" value="1"/>
</dbReference>
<dbReference type="InterPro" id="IPR003156">
    <property type="entry name" value="DHHA1_dom"/>
</dbReference>
<proteinExistence type="predicted"/>
<dbReference type="InterPro" id="IPR038763">
    <property type="entry name" value="DHH_sf"/>
</dbReference>
<dbReference type="Proteomes" id="UP000178315">
    <property type="component" value="Unassembled WGS sequence"/>
</dbReference>
<evidence type="ECO:0000259" key="2">
    <source>
        <dbReference type="Pfam" id="PF02272"/>
    </source>
</evidence>
<protein>
    <recommendedName>
        <fullName evidence="5">DDH domain-containing protein</fullName>
    </recommendedName>
</protein>
<dbReference type="Pfam" id="PF02272">
    <property type="entry name" value="DHHA1"/>
    <property type="match status" value="1"/>
</dbReference>
<reference evidence="3 4" key="1">
    <citation type="journal article" date="2016" name="Nat. Commun.">
        <title>Thousands of microbial genomes shed light on interconnected biogeochemical processes in an aquifer system.</title>
        <authorList>
            <person name="Anantharaman K."/>
            <person name="Brown C.T."/>
            <person name="Hug L.A."/>
            <person name="Sharon I."/>
            <person name="Castelle C.J."/>
            <person name="Probst A.J."/>
            <person name="Thomas B.C."/>
            <person name="Singh A."/>
            <person name="Wilkins M.J."/>
            <person name="Karaoz U."/>
            <person name="Brodie E.L."/>
            <person name="Williams K.H."/>
            <person name="Hubbard S.S."/>
            <person name="Banfield J.F."/>
        </authorList>
    </citation>
    <scope>NUCLEOTIDE SEQUENCE [LARGE SCALE GENOMIC DNA]</scope>
</reference>
<dbReference type="PANTHER" id="PTHR47618">
    <property type="entry name" value="BIFUNCTIONAL OLIGORIBONUCLEASE AND PAP PHOSPHATASE NRNA"/>
    <property type="match status" value="1"/>
</dbReference>
<dbReference type="Pfam" id="PF01368">
    <property type="entry name" value="DHH"/>
    <property type="match status" value="1"/>
</dbReference>
<sequence length="314" mass="34352">MFRATLQKITQSKNIFLTSHKNCPDATGSVCALIDFLNAQRKNVYPYLASPILKNLRYIPGSGAIKTEIPALSNFDLFLIVDAGDLKQTGIKEQLEEVRQLGFDQCFINIDHHKTNDHFGDINIVDTEASSTCEMLYGFFEETSAFIGPSAAECLLTGIIGDTGNFTNAATTKKSLKIAASLISQGANIFQIIQNIVSAEASINTLRLWGAIFERLTYNKKYDIAVSYVLQKDLIECKASEEAVEIVSNLLNYINGIKAGILIKETRDGAYKVSMRSTNDSVDLAILARAAGGGGHKKAAGFTVNNFNQKSFQL</sequence>
<feature type="domain" description="DDH" evidence="1">
    <location>
        <begin position="15"/>
        <end position="159"/>
    </location>
</feature>
<dbReference type="AlphaFoldDB" id="A0A1G2A6U5"/>
<dbReference type="GO" id="GO:0003676">
    <property type="term" value="F:nucleic acid binding"/>
    <property type="evidence" value="ECO:0007669"/>
    <property type="project" value="InterPro"/>
</dbReference>
<accession>A0A1G2A6U5</accession>
<dbReference type="EMBL" id="MHJU01000036">
    <property type="protein sequence ID" value="OGY72395.1"/>
    <property type="molecule type" value="Genomic_DNA"/>
</dbReference>